<name>A0ABD5ZGP4_9EURY</name>
<dbReference type="RefSeq" id="WP_390224053.1">
    <property type="nucleotide sequence ID" value="NZ_JBHTAA010000005.1"/>
</dbReference>
<dbReference type="Proteomes" id="UP001596481">
    <property type="component" value="Unassembled WGS sequence"/>
</dbReference>
<dbReference type="InterPro" id="IPR055532">
    <property type="entry name" value="DUF7108_N"/>
</dbReference>
<accession>A0ABD5ZGP4</accession>
<evidence type="ECO:0000313" key="4">
    <source>
        <dbReference type="Proteomes" id="UP001596481"/>
    </source>
</evidence>
<sequence>MPEPELPEDIQQQAARLTRLARDALDSNERAAYLTDRDEILSEHGFVARHREDDDVLVLYPDDWLDADGNVDVTRIDDTDRGIERPLSGTGTESAWHEIEAHNASLVESVEAEHGPDHGKNARAFADFLGNHYVRKIETAGAPEVREFLEEYYPRNAWPTEEQRSIVGESLELLFDAAGVDVPEPAR</sequence>
<evidence type="ECO:0000313" key="3">
    <source>
        <dbReference type="EMBL" id="MFC7204393.1"/>
    </source>
</evidence>
<reference evidence="3 4" key="1">
    <citation type="journal article" date="2019" name="Int. J. Syst. Evol. Microbiol.">
        <title>The Global Catalogue of Microorganisms (GCM) 10K type strain sequencing project: providing services to taxonomists for standard genome sequencing and annotation.</title>
        <authorList>
            <consortium name="The Broad Institute Genomics Platform"/>
            <consortium name="The Broad Institute Genome Sequencing Center for Infectious Disease"/>
            <person name="Wu L."/>
            <person name="Ma J."/>
        </authorList>
    </citation>
    <scope>NUCLEOTIDE SEQUENCE [LARGE SCALE GENOMIC DNA]</scope>
    <source>
        <strain evidence="3 4">DSM 29988</strain>
    </source>
</reference>
<comment type="caution">
    <text evidence="3">The sequence shown here is derived from an EMBL/GenBank/DDBJ whole genome shotgun (WGS) entry which is preliminary data.</text>
</comment>
<protein>
    <submittedName>
        <fullName evidence="3">RnhA operon protein</fullName>
    </submittedName>
</protein>
<feature type="domain" description="DUF7108" evidence="1">
    <location>
        <begin position="5"/>
        <end position="89"/>
    </location>
</feature>
<dbReference type="AlphaFoldDB" id="A0ABD5ZGP4"/>
<feature type="domain" description="DUF7108" evidence="2">
    <location>
        <begin position="95"/>
        <end position="182"/>
    </location>
</feature>
<dbReference type="InterPro" id="IPR056494">
    <property type="entry name" value="DUF7108_C"/>
</dbReference>
<dbReference type="Pfam" id="PF23418">
    <property type="entry name" value="DUF7108"/>
    <property type="match status" value="1"/>
</dbReference>
<organism evidence="3 4">
    <name type="scientific">Haloferax namakaokahaiae</name>
    <dbReference type="NCBI Taxonomy" id="1748331"/>
    <lineage>
        <taxon>Archaea</taxon>
        <taxon>Methanobacteriati</taxon>
        <taxon>Methanobacteriota</taxon>
        <taxon>Stenosarchaea group</taxon>
        <taxon>Halobacteria</taxon>
        <taxon>Halobacteriales</taxon>
        <taxon>Haloferacaceae</taxon>
        <taxon>Haloferax</taxon>
    </lineage>
</organism>
<gene>
    <name evidence="3" type="ORF">ACFQJC_12770</name>
</gene>
<dbReference type="EMBL" id="JBHTAA010000005">
    <property type="protein sequence ID" value="MFC7204393.1"/>
    <property type="molecule type" value="Genomic_DNA"/>
</dbReference>
<proteinExistence type="predicted"/>
<evidence type="ECO:0000259" key="2">
    <source>
        <dbReference type="Pfam" id="PF23420"/>
    </source>
</evidence>
<keyword evidence="4" id="KW-1185">Reference proteome</keyword>
<dbReference type="Pfam" id="PF23420">
    <property type="entry name" value="DUF7108_C"/>
    <property type="match status" value="1"/>
</dbReference>
<evidence type="ECO:0000259" key="1">
    <source>
        <dbReference type="Pfam" id="PF23418"/>
    </source>
</evidence>